<evidence type="ECO:0000313" key="1">
    <source>
        <dbReference type="EMBL" id="KAK7479694.1"/>
    </source>
</evidence>
<evidence type="ECO:0000313" key="2">
    <source>
        <dbReference type="Proteomes" id="UP001519460"/>
    </source>
</evidence>
<dbReference type="AlphaFoldDB" id="A0ABD0JY66"/>
<proteinExistence type="predicted"/>
<accession>A0ABD0JY66</accession>
<protein>
    <submittedName>
        <fullName evidence="1">Uncharacterized protein</fullName>
    </submittedName>
</protein>
<comment type="caution">
    <text evidence="1">The sequence shown here is derived from an EMBL/GenBank/DDBJ whole genome shotgun (WGS) entry which is preliminary data.</text>
</comment>
<gene>
    <name evidence="1" type="ORF">BaRGS_00029070</name>
</gene>
<dbReference type="EMBL" id="JACVVK020000297">
    <property type="protein sequence ID" value="KAK7479694.1"/>
    <property type="molecule type" value="Genomic_DNA"/>
</dbReference>
<sequence length="94" mass="10429">MNSSELNLILKTTNAATKTTTSATKHPVTPNHPCTQPLTEYKQKRKRKAFQHNSYAALETAAAGGYPLLIVFKQCPDSALCPNDLTAYFWSWGQ</sequence>
<dbReference type="Proteomes" id="UP001519460">
    <property type="component" value="Unassembled WGS sequence"/>
</dbReference>
<name>A0ABD0JY66_9CAEN</name>
<organism evidence="1 2">
    <name type="scientific">Batillaria attramentaria</name>
    <dbReference type="NCBI Taxonomy" id="370345"/>
    <lineage>
        <taxon>Eukaryota</taxon>
        <taxon>Metazoa</taxon>
        <taxon>Spiralia</taxon>
        <taxon>Lophotrochozoa</taxon>
        <taxon>Mollusca</taxon>
        <taxon>Gastropoda</taxon>
        <taxon>Caenogastropoda</taxon>
        <taxon>Sorbeoconcha</taxon>
        <taxon>Cerithioidea</taxon>
        <taxon>Batillariidae</taxon>
        <taxon>Batillaria</taxon>
    </lineage>
</organism>
<reference evidence="1 2" key="1">
    <citation type="journal article" date="2023" name="Sci. Data">
        <title>Genome assembly of the Korean intertidal mud-creeper Batillaria attramentaria.</title>
        <authorList>
            <person name="Patra A.K."/>
            <person name="Ho P.T."/>
            <person name="Jun S."/>
            <person name="Lee S.J."/>
            <person name="Kim Y."/>
            <person name="Won Y.J."/>
        </authorList>
    </citation>
    <scope>NUCLEOTIDE SEQUENCE [LARGE SCALE GENOMIC DNA]</scope>
    <source>
        <strain evidence="1">Wonlab-2016</strain>
    </source>
</reference>
<keyword evidence="2" id="KW-1185">Reference proteome</keyword>